<sequence length="426" mass="44298">MTSSSPRRIADFRVLFSATVLSELGTNVSYVAIPLIAVSALDASAGQVGALASLSTLAFLLIGLPAGAWMDRMRQRSVLIAADFARAALFASVPVAWAFGVLSLGQLYVVVLLNGCATVFFDVGSQSILPKLVDRESLVRANAAVIGLQAVGNVAGRGAGGGLVQLLTAPVAIVCAAVSYLLSALRLMGIRSTPPPPSAARRRTRLRAEIAEGLRHVFGNVELRALVLAGVSINLGTQTINVLLPLVFVRELQLPAGALGLFWAVGGLGIFLGSRCARPVAARLGHGRALAAFGVCLTPAGLLVPVIDHGVWLWVAGTAWLLVMVNTGTQNVLGVTLRQRLTPDSLLGRMNATFRVLLYGAHAVGAALAGLVSEVTSLHTALWTGGCYLALGCVPILLSPVRKRRELPEQSPEPGASSPSAARPAL</sequence>
<proteinExistence type="predicted"/>
<feature type="transmembrane region" description="Helical" evidence="7">
    <location>
        <begin position="313"/>
        <end position="333"/>
    </location>
</feature>
<feature type="transmembrane region" description="Helical" evidence="7">
    <location>
        <begin position="378"/>
        <end position="398"/>
    </location>
</feature>
<comment type="subcellular location">
    <subcellularLocation>
        <location evidence="1">Cell membrane</location>
        <topology evidence="1">Multi-pass membrane protein</topology>
    </subcellularLocation>
</comment>
<reference evidence="8 9" key="1">
    <citation type="submission" date="2017-09" db="EMBL/GenBank/DDBJ databases">
        <authorList>
            <person name="Lee N."/>
            <person name="Cho B.-K."/>
        </authorList>
    </citation>
    <scope>NUCLEOTIDE SEQUENCE [LARGE SCALE GENOMIC DNA]</scope>
    <source>
        <strain evidence="8 9">ATCC 12461</strain>
    </source>
</reference>
<evidence type="ECO:0000256" key="5">
    <source>
        <dbReference type="ARBA" id="ARBA00023136"/>
    </source>
</evidence>
<dbReference type="CDD" id="cd06173">
    <property type="entry name" value="MFS_MefA_like"/>
    <property type="match status" value="1"/>
</dbReference>
<feature type="transmembrane region" description="Helical" evidence="7">
    <location>
        <begin position="354"/>
        <end position="372"/>
    </location>
</feature>
<dbReference type="RefSeq" id="WP_055529020.1">
    <property type="nucleotide sequence ID" value="NZ_CP023695.1"/>
</dbReference>
<evidence type="ECO:0000256" key="2">
    <source>
        <dbReference type="ARBA" id="ARBA00022475"/>
    </source>
</evidence>
<gene>
    <name evidence="8" type="ORF">CP975_03205</name>
</gene>
<keyword evidence="3 7" id="KW-0812">Transmembrane</keyword>
<evidence type="ECO:0000256" key="7">
    <source>
        <dbReference type="SAM" id="Phobius"/>
    </source>
</evidence>
<feature type="transmembrane region" description="Helical" evidence="7">
    <location>
        <begin position="162"/>
        <end position="182"/>
    </location>
</feature>
<dbReference type="InterPro" id="IPR011701">
    <property type="entry name" value="MFS"/>
</dbReference>
<dbReference type="InterPro" id="IPR036259">
    <property type="entry name" value="MFS_trans_sf"/>
</dbReference>
<organism evidence="8 9">
    <name type="scientific">Streptomyces alboniger</name>
    <dbReference type="NCBI Taxonomy" id="132473"/>
    <lineage>
        <taxon>Bacteria</taxon>
        <taxon>Bacillati</taxon>
        <taxon>Actinomycetota</taxon>
        <taxon>Actinomycetes</taxon>
        <taxon>Kitasatosporales</taxon>
        <taxon>Streptomycetaceae</taxon>
        <taxon>Streptomyces</taxon>
        <taxon>Streptomyces aurantiacus group</taxon>
    </lineage>
</organism>
<keyword evidence="5 7" id="KW-0472">Membrane</keyword>
<feature type="transmembrane region" description="Helical" evidence="7">
    <location>
        <begin position="225"/>
        <end position="248"/>
    </location>
</feature>
<dbReference type="PANTHER" id="PTHR23513">
    <property type="entry name" value="INTEGRAL MEMBRANE EFFLUX PROTEIN-RELATED"/>
    <property type="match status" value="1"/>
</dbReference>
<name>A0A5J6HS96_STRAD</name>
<keyword evidence="9" id="KW-1185">Reference proteome</keyword>
<dbReference type="Pfam" id="PF07690">
    <property type="entry name" value="MFS_1"/>
    <property type="match status" value="1"/>
</dbReference>
<dbReference type="EMBL" id="CP023695">
    <property type="protein sequence ID" value="QEV22062.1"/>
    <property type="molecule type" value="Genomic_DNA"/>
</dbReference>
<dbReference type="Proteomes" id="UP000326553">
    <property type="component" value="Chromosome"/>
</dbReference>
<feature type="transmembrane region" description="Helical" evidence="7">
    <location>
        <begin position="78"/>
        <end position="99"/>
    </location>
</feature>
<evidence type="ECO:0000313" key="8">
    <source>
        <dbReference type="EMBL" id="QEV22062.1"/>
    </source>
</evidence>
<feature type="transmembrane region" description="Helical" evidence="7">
    <location>
        <begin position="45"/>
        <end position="66"/>
    </location>
</feature>
<dbReference type="SUPFAM" id="SSF103473">
    <property type="entry name" value="MFS general substrate transporter"/>
    <property type="match status" value="1"/>
</dbReference>
<evidence type="ECO:0000256" key="1">
    <source>
        <dbReference type="ARBA" id="ARBA00004651"/>
    </source>
</evidence>
<evidence type="ECO:0000256" key="3">
    <source>
        <dbReference type="ARBA" id="ARBA00022692"/>
    </source>
</evidence>
<keyword evidence="2" id="KW-1003">Cell membrane</keyword>
<keyword evidence="4 7" id="KW-1133">Transmembrane helix</keyword>
<dbReference type="AlphaFoldDB" id="A0A5J6HS96"/>
<feature type="transmembrane region" description="Helical" evidence="7">
    <location>
        <begin position="289"/>
        <end position="307"/>
    </location>
</feature>
<accession>A0A5J6HS96</accession>
<evidence type="ECO:0000256" key="4">
    <source>
        <dbReference type="ARBA" id="ARBA00022989"/>
    </source>
</evidence>
<dbReference type="GO" id="GO:0005886">
    <property type="term" value="C:plasma membrane"/>
    <property type="evidence" value="ECO:0007669"/>
    <property type="project" value="UniProtKB-SubCell"/>
</dbReference>
<feature type="transmembrane region" description="Helical" evidence="7">
    <location>
        <begin position="254"/>
        <end position="277"/>
    </location>
</feature>
<dbReference type="PANTHER" id="PTHR23513:SF6">
    <property type="entry name" value="MAJOR FACILITATOR SUPERFAMILY ASSOCIATED DOMAIN-CONTAINING PROTEIN"/>
    <property type="match status" value="1"/>
</dbReference>
<feature type="region of interest" description="Disordered" evidence="6">
    <location>
        <begin position="405"/>
        <end position="426"/>
    </location>
</feature>
<dbReference type="OrthoDB" id="9815525at2"/>
<feature type="compositionally biased region" description="Low complexity" evidence="6">
    <location>
        <begin position="412"/>
        <end position="426"/>
    </location>
</feature>
<protein>
    <submittedName>
        <fullName evidence="8">MFS transporter</fullName>
    </submittedName>
</protein>
<evidence type="ECO:0000313" key="9">
    <source>
        <dbReference type="Proteomes" id="UP000326553"/>
    </source>
</evidence>
<dbReference type="KEGG" id="salw:CP975_03205"/>
<evidence type="ECO:0000256" key="6">
    <source>
        <dbReference type="SAM" id="MobiDB-lite"/>
    </source>
</evidence>
<dbReference type="GO" id="GO:0022857">
    <property type="term" value="F:transmembrane transporter activity"/>
    <property type="evidence" value="ECO:0007669"/>
    <property type="project" value="InterPro"/>
</dbReference>
<dbReference type="Gene3D" id="1.20.1250.20">
    <property type="entry name" value="MFS general substrate transporter like domains"/>
    <property type="match status" value="1"/>
</dbReference>
<feature type="transmembrane region" description="Helical" evidence="7">
    <location>
        <begin position="12"/>
        <end position="33"/>
    </location>
</feature>